<evidence type="ECO:0000313" key="5">
    <source>
        <dbReference type="Proteomes" id="UP001197328"/>
    </source>
</evidence>
<accession>A0AAN6DK31</accession>
<evidence type="ECO:0000313" key="2">
    <source>
        <dbReference type="EMBL" id="KAG7820928.1"/>
    </source>
</evidence>
<reference evidence="2 5" key="1">
    <citation type="journal article" date="2021" name="G3 (Bethesda)">
        <title>Genomic diversity, chromosomal rearrangements, and interspecies hybridization in the ogataea polymorpha species complex.</title>
        <authorList>
            <person name="Hanson S.J."/>
            <person name="Cinneide E.O."/>
            <person name="Salzberg L.I."/>
            <person name="Wolfe K.H."/>
            <person name="McGowan J."/>
            <person name="Fitzpatrick D.A."/>
            <person name="Matlin K."/>
        </authorList>
    </citation>
    <scope>NUCLEOTIDE SEQUENCE</scope>
    <source>
        <strain evidence="3">51-138</strain>
        <strain evidence="2">61-244</strain>
    </source>
</reference>
<keyword evidence="5" id="KW-1185">Reference proteome</keyword>
<evidence type="ECO:0000256" key="1">
    <source>
        <dbReference type="SAM" id="MobiDB-lite"/>
    </source>
</evidence>
<dbReference type="GeneID" id="66125063"/>
<dbReference type="AlphaFoldDB" id="A0AAN6DK31"/>
<sequence>MSRDVPLGQKSPANKFLSPAGRALTGRGCKTRGRLARVPGGSTCDEFFNKFFIFYSIDISASKYLPSKEYVCEAQQQDSRTESRIDESVVSTL</sequence>
<dbReference type="EMBL" id="JAHLUX010000002">
    <property type="protein sequence ID" value="KAG7820928.1"/>
    <property type="molecule type" value="Genomic_DNA"/>
</dbReference>
<evidence type="ECO:0000313" key="3">
    <source>
        <dbReference type="EMBL" id="KAG7852728.1"/>
    </source>
</evidence>
<evidence type="ECO:0000313" key="4">
    <source>
        <dbReference type="Proteomes" id="UP001196530"/>
    </source>
</evidence>
<dbReference type="EMBL" id="JAHLVD010000001">
    <property type="protein sequence ID" value="KAG7852728.1"/>
    <property type="molecule type" value="Genomic_DNA"/>
</dbReference>
<protein>
    <submittedName>
        <fullName evidence="2">Uncharacterized protein</fullName>
    </submittedName>
</protein>
<dbReference type="RefSeq" id="XP_043061471.1">
    <property type="nucleotide sequence ID" value="XM_043201331.1"/>
</dbReference>
<gene>
    <name evidence="2" type="ORF">KL928_001012</name>
    <name evidence="3" type="ORF">KL940_000429</name>
</gene>
<comment type="caution">
    <text evidence="2">The sequence shown here is derived from an EMBL/GenBank/DDBJ whole genome shotgun (WGS) entry which is preliminary data.</text>
</comment>
<feature type="region of interest" description="Disordered" evidence="1">
    <location>
        <begin position="1"/>
        <end position="20"/>
    </location>
</feature>
<proteinExistence type="predicted"/>
<dbReference type="Proteomes" id="UP001196530">
    <property type="component" value="Unassembled WGS sequence"/>
</dbReference>
<name>A0AAN6DK31_PICAN</name>
<dbReference type="Proteomes" id="UP001197328">
    <property type="component" value="Unassembled WGS sequence"/>
</dbReference>
<organism evidence="2 4">
    <name type="scientific">Pichia angusta</name>
    <name type="common">Yeast</name>
    <name type="synonym">Hansenula polymorpha</name>
    <dbReference type="NCBI Taxonomy" id="870730"/>
    <lineage>
        <taxon>Eukaryota</taxon>
        <taxon>Fungi</taxon>
        <taxon>Dikarya</taxon>
        <taxon>Ascomycota</taxon>
        <taxon>Saccharomycotina</taxon>
        <taxon>Pichiomycetes</taxon>
        <taxon>Pichiales</taxon>
        <taxon>Pichiaceae</taxon>
        <taxon>Ogataea</taxon>
    </lineage>
</organism>